<comment type="caution">
    <text evidence="10">The sequence shown here is derived from an EMBL/GenBank/DDBJ whole genome shotgun (WGS) entry which is preliminary data.</text>
</comment>
<accession>A0A9D1LU79</accession>
<dbReference type="HAMAP" id="MF_00422">
    <property type="entry name" value="SecE"/>
    <property type="match status" value="1"/>
</dbReference>
<evidence type="ECO:0000256" key="7">
    <source>
        <dbReference type="ARBA" id="ARBA00023010"/>
    </source>
</evidence>
<dbReference type="Pfam" id="PF00584">
    <property type="entry name" value="SecE"/>
    <property type="match status" value="1"/>
</dbReference>
<dbReference type="PROSITE" id="PS01067">
    <property type="entry name" value="SECE_SEC61G"/>
    <property type="match status" value="1"/>
</dbReference>
<dbReference type="GO" id="GO:0009306">
    <property type="term" value="P:protein secretion"/>
    <property type="evidence" value="ECO:0007669"/>
    <property type="project" value="UniProtKB-UniRule"/>
</dbReference>
<name>A0A9D1LU79_9FIRM</name>
<dbReference type="GO" id="GO:0043952">
    <property type="term" value="P:protein transport by the Sec complex"/>
    <property type="evidence" value="ECO:0007669"/>
    <property type="project" value="UniProtKB-UniRule"/>
</dbReference>
<gene>
    <name evidence="9 10" type="primary">secE</name>
    <name evidence="10" type="ORF">IAB04_02185</name>
</gene>
<dbReference type="PANTHER" id="PTHR33910">
    <property type="entry name" value="PROTEIN TRANSLOCASE SUBUNIT SECE"/>
    <property type="match status" value="1"/>
</dbReference>
<sequence>MADNSNQTAKKAGLFARLGRFFKETKSELKKVTWPNREQLIHNTVIILVFIIIMTIILSVLDFGFAKLFQWLTSLF</sequence>
<comment type="function">
    <text evidence="9">Essential subunit of the Sec protein translocation channel SecYEG. Clamps together the 2 halves of SecY. May contact the channel plug during translocation.</text>
</comment>
<evidence type="ECO:0000256" key="4">
    <source>
        <dbReference type="ARBA" id="ARBA00022692"/>
    </source>
</evidence>
<dbReference type="AlphaFoldDB" id="A0A9D1LU79"/>
<dbReference type="GO" id="GO:0065002">
    <property type="term" value="P:intracellular protein transmembrane transport"/>
    <property type="evidence" value="ECO:0007669"/>
    <property type="project" value="UniProtKB-UniRule"/>
</dbReference>
<keyword evidence="3 9" id="KW-1003">Cell membrane</keyword>
<keyword evidence="5 9" id="KW-0653">Protein transport</keyword>
<dbReference type="GO" id="GO:0006605">
    <property type="term" value="P:protein targeting"/>
    <property type="evidence" value="ECO:0007669"/>
    <property type="project" value="UniProtKB-UniRule"/>
</dbReference>
<keyword evidence="8 9" id="KW-0472">Membrane</keyword>
<evidence type="ECO:0000256" key="3">
    <source>
        <dbReference type="ARBA" id="ARBA00022475"/>
    </source>
</evidence>
<evidence type="ECO:0000313" key="11">
    <source>
        <dbReference type="Proteomes" id="UP000824111"/>
    </source>
</evidence>
<dbReference type="InterPro" id="IPR001901">
    <property type="entry name" value="Translocase_SecE/Sec61-g"/>
</dbReference>
<dbReference type="InterPro" id="IPR038379">
    <property type="entry name" value="SecE_sf"/>
</dbReference>
<evidence type="ECO:0000256" key="1">
    <source>
        <dbReference type="ARBA" id="ARBA00004370"/>
    </source>
</evidence>
<evidence type="ECO:0000256" key="8">
    <source>
        <dbReference type="ARBA" id="ARBA00023136"/>
    </source>
</evidence>
<reference evidence="10" key="2">
    <citation type="journal article" date="2021" name="PeerJ">
        <title>Extensive microbial diversity within the chicken gut microbiome revealed by metagenomics and culture.</title>
        <authorList>
            <person name="Gilroy R."/>
            <person name="Ravi A."/>
            <person name="Getino M."/>
            <person name="Pursley I."/>
            <person name="Horton D.L."/>
            <person name="Alikhan N.F."/>
            <person name="Baker D."/>
            <person name="Gharbi K."/>
            <person name="Hall N."/>
            <person name="Watson M."/>
            <person name="Adriaenssens E.M."/>
            <person name="Foster-Nyarko E."/>
            <person name="Jarju S."/>
            <person name="Secka A."/>
            <person name="Antonio M."/>
            <person name="Oren A."/>
            <person name="Chaudhuri R.R."/>
            <person name="La Ragione R."/>
            <person name="Hildebrand F."/>
            <person name="Pallen M.J."/>
        </authorList>
    </citation>
    <scope>NUCLEOTIDE SEQUENCE</scope>
    <source>
        <strain evidence="10">ChiSjej4B22-9803</strain>
    </source>
</reference>
<keyword evidence="6 9" id="KW-1133">Transmembrane helix</keyword>
<keyword evidence="4 9" id="KW-0812">Transmembrane</keyword>
<organism evidence="10 11">
    <name type="scientific">Candidatus Avimonoglobus intestinipullorum</name>
    <dbReference type="NCBI Taxonomy" id="2840699"/>
    <lineage>
        <taxon>Bacteria</taxon>
        <taxon>Bacillati</taxon>
        <taxon>Bacillota</taxon>
        <taxon>Clostridia</taxon>
        <taxon>Eubacteriales</taxon>
        <taxon>Candidatus Avimonoglobus</taxon>
    </lineage>
</organism>
<proteinExistence type="inferred from homology"/>
<evidence type="ECO:0000256" key="6">
    <source>
        <dbReference type="ARBA" id="ARBA00022989"/>
    </source>
</evidence>
<dbReference type="InterPro" id="IPR005807">
    <property type="entry name" value="SecE_bac"/>
</dbReference>
<feature type="transmembrane region" description="Helical" evidence="9">
    <location>
        <begin position="40"/>
        <end position="61"/>
    </location>
</feature>
<evidence type="ECO:0000256" key="5">
    <source>
        <dbReference type="ARBA" id="ARBA00022927"/>
    </source>
</evidence>
<evidence type="ECO:0000313" key="10">
    <source>
        <dbReference type="EMBL" id="HIU48153.1"/>
    </source>
</evidence>
<keyword evidence="7 9" id="KW-0811">Translocation</keyword>
<dbReference type="GO" id="GO:0005886">
    <property type="term" value="C:plasma membrane"/>
    <property type="evidence" value="ECO:0007669"/>
    <property type="project" value="UniProtKB-SubCell"/>
</dbReference>
<comment type="subcellular location">
    <subcellularLocation>
        <location evidence="9">Cell membrane</location>
        <topology evidence="9">Single-pass membrane protein</topology>
    </subcellularLocation>
    <subcellularLocation>
        <location evidence="1">Membrane</location>
    </subcellularLocation>
</comment>
<protein>
    <recommendedName>
        <fullName evidence="9">Protein translocase subunit SecE</fullName>
    </recommendedName>
</protein>
<dbReference type="NCBIfam" id="TIGR00964">
    <property type="entry name" value="secE_bact"/>
    <property type="match status" value="1"/>
</dbReference>
<comment type="similarity">
    <text evidence="9">Belongs to the SecE/SEC61-gamma family.</text>
</comment>
<keyword evidence="2 9" id="KW-0813">Transport</keyword>
<evidence type="ECO:0000256" key="2">
    <source>
        <dbReference type="ARBA" id="ARBA00022448"/>
    </source>
</evidence>
<dbReference type="PANTHER" id="PTHR33910:SF1">
    <property type="entry name" value="PROTEIN TRANSLOCASE SUBUNIT SECE"/>
    <property type="match status" value="1"/>
</dbReference>
<evidence type="ECO:0000256" key="9">
    <source>
        <dbReference type="HAMAP-Rule" id="MF_00422"/>
    </source>
</evidence>
<dbReference type="Proteomes" id="UP000824111">
    <property type="component" value="Unassembled WGS sequence"/>
</dbReference>
<dbReference type="Gene3D" id="1.20.5.1030">
    <property type="entry name" value="Preprotein translocase secy subunit"/>
    <property type="match status" value="1"/>
</dbReference>
<reference evidence="10" key="1">
    <citation type="submission" date="2020-10" db="EMBL/GenBank/DDBJ databases">
        <authorList>
            <person name="Gilroy R."/>
        </authorList>
    </citation>
    <scope>NUCLEOTIDE SEQUENCE</scope>
    <source>
        <strain evidence="10">ChiSjej4B22-9803</strain>
    </source>
</reference>
<comment type="subunit">
    <text evidence="9">Component of the Sec protein translocase complex. Heterotrimer consisting of SecY, SecE and SecG subunits. The heterotrimers can form oligomers, although 1 heterotrimer is thought to be able to translocate proteins. Interacts with the ribosome. Interacts with SecDF, and other proteins may be involved. Interacts with SecA.</text>
</comment>
<dbReference type="GO" id="GO:0008320">
    <property type="term" value="F:protein transmembrane transporter activity"/>
    <property type="evidence" value="ECO:0007669"/>
    <property type="project" value="UniProtKB-UniRule"/>
</dbReference>
<dbReference type="EMBL" id="DVND01000056">
    <property type="protein sequence ID" value="HIU48153.1"/>
    <property type="molecule type" value="Genomic_DNA"/>
</dbReference>